<keyword evidence="1" id="KW-0812">Transmembrane</keyword>
<feature type="transmembrane region" description="Helical" evidence="1">
    <location>
        <begin position="6"/>
        <end position="26"/>
    </location>
</feature>
<evidence type="ECO:0000313" key="3">
    <source>
        <dbReference type="Proteomes" id="UP001501866"/>
    </source>
</evidence>
<keyword evidence="1" id="KW-1133">Transmembrane helix</keyword>
<name>A0ABP6P3M6_9ACTN</name>
<keyword evidence="1" id="KW-0472">Membrane</keyword>
<evidence type="ECO:0000313" key="2">
    <source>
        <dbReference type="EMBL" id="GAA3164584.1"/>
    </source>
</evidence>
<dbReference type="Proteomes" id="UP001501866">
    <property type="component" value="Unassembled WGS sequence"/>
</dbReference>
<gene>
    <name evidence="2" type="ORF">GCM10010451_10850</name>
</gene>
<organism evidence="2 3">
    <name type="scientific">Streptomyces virens</name>
    <dbReference type="NCBI Taxonomy" id="285572"/>
    <lineage>
        <taxon>Bacteria</taxon>
        <taxon>Bacillati</taxon>
        <taxon>Actinomycetota</taxon>
        <taxon>Actinomycetes</taxon>
        <taxon>Kitasatosporales</taxon>
        <taxon>Streptomycetaceae</taxon>
        <taxon>Streptomyces</taxon>
    </lineage>
</organism>
<comment type="caution">
    <text evidence="2">The sequence shown here is derived from an EMBL/GenBank/DDBJ whole genome shotgun (WGS) entry which is preliminary data.</text>
</comment>
<sequence length="71" mass="7279">MIAPIPLTIGATVVTGLVYGVSSIVANRKKLKEFPGKVADAGRWAGRKIGEGAGELVDGAKKLGSALNPFD</sequence>
<accession>A0ABP6P3M6</accession>
<proteinExistence type="predicted"/>
<dbReference type="EMBL" id="BAAAUH010000005">
    <property type="protein sequence ID" value="GAA3164584.1"/>
    <property type="molecule type" value="Genomic_DNA"/>
</dbReference>
<evidence type="ECO:0000256" key="1">
    <source>
        <dbReference type="SAM" id="Phobius"/>
    </source>
</evidence>
<protein>
    <submittedName>
        <fullName evidence="2">Uncharacterized protein</fullName>
    </submittedName>
</protein>
<reference evidence="3" key="1">
    <citation type="journal article" date="2019" name="Int. J. Syst. Evol. Microbiol.">
        <title>The Global Catalogue of Microorganisms (GCM) 10K type strain sequencing project: providing services to taxonomists for standard genome sequencing and annotation.</title>
        <authorList>
            <consortium name="The Broad Institute Genomics Platform"/>
            <consortium name="The Broad Institute Genome Sequencing Center for Infectious Disease"/>
            <person name="Wu L."/>
            <person name="Ma J."/>
        </authorList>
    </citation>
    <scope>NUCLEOTIDE SEQUENCE [LARGE SCALE GENOMIC DNA]</scope>
    <source>
        <strain evidence="3">JCM 9095</strain>
    </source>
</reference>
<keyword evidence="3" id="KW-1185">Reference proteome</keyword>